<sequence>MVNRDKSRGSFIDTSKPSIARVYDLCLGGKDNFAADRALYEQVVALAPEIPDLMVENRKWLAQAVGWLVAEQGIDQFLDCGSGLPTAENTHQVSQRINPEVNVVYVDNDPTVIAYGRALLEDNDRSHFVGGDLSEPREILRGWNHIRFQTVDLIV</sequence>
<dbReference type="InterPro" id="IPR006764">
    <property type="entry name" value="SAM_dep_MeTrfase_SAV2177_type"/>
</dbReference>
<evidence type="ECO:0000313" key="2">
    <source>
        <dbReference type="Proteomes" id="UP001500618"/>
    </source>
</evidence>
<keyword evidence="2" id="KW-1185">Reference proteome</keyword>
<proteinExistence type="predicted"/>
<dbReference type="Gene3D" id="3.40.50.150">
    <property type="entry name" value="Vaccinia Virus protein VP39"/>
    <property type="match status" value="1"/>
</dbReference>
<organism evidence="1 2">
    <name type="scientific">Fodinicola feengrottensis</name>
    <dbReference type="NCBI Taxonomy" id="435914"/>
    <lineage>
        <taxon>Bacteria</taxon>
        <taxon>Bacillati</taxon>
        <taxon>Actinomycetota</taxon>
        <taxon>Actinomycetes</taxon>
        <taxon>Mycobacteriales</taxon>
        <taxon>Fodinicola</taxon>
    </lineage>
</organism>
<name>A0ABP4VGK6_9ACTN</name>
<accession>A0ABP4VGK6</accession>
<dbReference type="Proteomes" id="UP001500618">
    <property type="component" value="Unassembled WGS sequence"/>
</dbReference>
<evidence type="ECO:0000313" key="1">
    <source>
        <dbReference type="EMBL" id="GAA1723299.1"/>
    </source>
</evidence>
<dbReference type="RefSeq" id="WP_163567057.1">
    <property type="nucleotide sequence ID" value="NZ_BAAANY010000057.1"/>
</dbReference>
<comment type="caution">
    <text evidence="1">The sequence shown here is derived from an EMBL/GenBank/DDBJ whole genome shotgun (WGS) entry which is preliminary data.</text>
</comment>
<protein>
    <recommendedName>
        <fullName evidence="3">S-adenosyl methyltransferase</fullName>
    </recommendedName>
</protein>
<dbReference type="InterPro" id="IPR029063">
    <property type="entry name" value="SAM-dependent_MTases_sf"/>
</dbReference>
<dbReference type="SUPFAM" id="SSF53335">
    <property type="entry name" value="S-adenosyl-L-methionine-dependent methyltransferases"/>
    <property type="match status" value="1"/>
</dbReference>
<dbReference type="Pfam" id="PF04672">
    <property type="entry name" value="Methyltransf_19"/>
    <property type="match status" value="1"/>
</dbReference>
<evidence type="ECO:0008006" key="3">
    <source>
        <dbReference type="Google" id="ProtNLM"/>
    </source>
</evidence>
<gene>
    <name evidence="1" type="ORF">GCM10009765_84060</name>
</gene>
<reference evidence="2" key="1">
    <citation type="journal article" date="2019" name="Int. J. Syst. Evol. Microbiol.">
        <title>The Global Catalogue of Microorganisms (GCM) 10K type strain sequencing project: providing services to taxonomists for standard genome sequencing and annotation.</title>
        <authorList>
            <consortium name="The Broad Institute Genomics Platform"/>
            <consortium name="The Broad Institute Genome Sequencing Center for Infectious Disease"/>
            <person name="Wu L."/>
            <person name="Ma J."/>
        </authorList>
    </citation>
    <scope>NUCLEOTIDE SEQUENCE [LARGE SCALE GENOMIC DNA]</scope>
    <source>
        <strain evidence="2">JCM 14718</strain>
    </source>
</reference>
<dbReference type="EMBL" id="BAAANY010000057">
    <property type="protein sequence ID" value="GAA1723299.1"/>
    <property type="molecule type" value="Genomic_DNA"/>
</dbReference>